<reference evidence="2" key="1">
    <citation type="submission" date="2022-11" db="UniProtKB">
        <authorList>
            <consortium name="EnsemblMetazoa"/>
        </authorList>
    </citation>
    <scope>IDENTIFICATION</scope>
</reference>
<protein>
    <submittedName>
        <fullName evidence="2">Uncharacterized protein</fullName>
    </submittedName>
</protein>
<feature type="compositionally biased region" description="Polar residues" evidence="1">
    <location>
        <begin position="103"/>
        <end position="125"/>
    </location>
</feature>
<accession>A0A913ZFZ8</accession>
<dbReference type="AlphaFoldDB" id="A0A913ZFZ8"/>
<evidence type="ECO:0000313" key="2">
    <source>
        <dbReference type="EnsemblMetazoa" id="XP_038050713.1"/>
    </source>
</evidence>
<organism evidence="2 3">
    <name type="scientific">Patiria miniata</name>
    <name type="common">Bat star</name>
    <name type="synonym">Asterina miniata</name>
    <dbReference type="NCBI Taxonomy" id="46514"/>
    <lineage>
        <taxon>Eukaryota</taxon>
        <taxon>Metazoa</taxon>
        <taxon>Echinodermata</taxon>
        <taxon>Eleutherozoa</taxon>
        <taxon>Asterozoa</taxon>
        <taxon>Asteroidea</taxon>
        <taxon>Valvatacea</taxon>
        <taxon>Valvatida</taxon>
        <taxon>Asterinidae</taxon>
        <taxon>Patiria</taxon>
    </lineage>
</organism>
<feature type="region of interest" description="Disordered" evidence="1">
    <location>
        <begin position="1"/>
        <end position="22"/>
    </location>
</feature>
<feature type="region of interest" description="Disordered" evidence="1">
    <location>
        <begin position="83"/>
        <end position="125"/>
    </location>
</feature>
<sequence length="125" mass="13490">MAEQEQLMPTQDAERQGQVADGDCAETQEQALALRRPDNQDQTTDMIPVAAVNQLQQSVQQISGSGHVPIFNPKDCTINIYQSKDDAHASHHSGHPSVDISENPPSTSQQPTTSHVASGAQGNYQ</sequence>
<keyword evidence="3" id="KW-1185">Reference proteome</keyword>
<evidence type="ECO:0000256" key="1">
    <source>
        <dbReference type="SAM" id="MobiDB-lite"/>
    </source>
</evidence>
<evidence type="ECO:0000313" key="3">
    <source>
        <dbReference type="Proteomes" id="UP000887568"/>
    </source>
</evidence>
<proteinExistence type="predicted"/>
<dbReference type="Proteomes" id="UP000887568">
    <property type="component" value="Unplaced"/>
</dbReference>
<name>A0A913ZFZ8_PATMI</name>
<dbReference type="EnsemblMetazoa" id="XM_038194785.1">
    <property type="protein sequence ID" value="XP_038050713.1"/>
    <property type="gene ID" value="LOC119723889"/>
</dbReference>
<dbReference type="RefSeq" id="XP_038050713.1">
    <property type="nucleotide sequence ID" value="XM_038194785.1"/>
</dbReference>
<dbReference type="GeneID" id="119723889"/>